<dbReference type="SUPFAM" id="SSF90229">
    <property type="entry name" value="CCCH zinc finger"/>
    <property type="match status" value="1"/>
</dbReference>
<keyword evidence="4 8" id="KW-0479">Metal-binding</keyword>
<dbReference type="Pfam" id="PF25427">
    <property type="entry name" value="zf-CCCH_UNK"/>
    <property type="match status" value="1"/>
</dbReference>
<gene>
    <name evidence="12" type="ORF">CVLEPA_LOCUS5986</name>
</gene>
<dbReference type="Pfam" id="PF23261">
    <property type="entry name" value="zf-CCCH_11"/>
    <property type="match status" value="1"/>
</dbReference>
<reference evidence="12 13" key="1">
    <citation type="submission" date="2024-02" db="EMBL/GenBank/DDBJ databases">
        <authorList>
            <person name="Daric V."/>
            <person name="Darras S."/>
        </authorList>
    </citation>
    <scope>NUCLEOTIDE SEQUENCE [LARGE SCALE GENOMIC DNA]</scope>
</reference>
<feature type="compositionally biased region" description="Polar residues" evidence="10">
    <location>
        <begin position="407"/>
        <end position="419"/>
    </location>
</feature>
<feature type="region of interest" description="Disordered" evidence="10">
    <location>
        <begin position="400"/>
        <end position="439"/>
    </location>
</feature>
<evidence type="ECO:0000256" key="3">
    <source>
        <dbReference type="ARBA" id="ARBA00022490"/>
    </source>
</evidence>
<dbReference type="Gene3D" id="4.10.1000.10">
    <property type="entry name" value="Zinc finger, CCCH-type"/>
    <property type="match status" value="2"/>
</dbReference>
<evidence type="ECO:0000259" key="11">
    <source>
        <dbReference type="PROSITE" id="PS50103"/>
    </source>
</evidence>
<dbReference type="InterPro" id="IPR000571">
    <property type="entry name" value="Znf_CCCH"/>
</dbReference>
<keyword evidence="6 8" id="KW-0863">Zinc-finger</keyword>
<dbReference type="PROSITE" id="PS50103">
    <property type="entry name" value="ZF_C3H1"/>
    <property type="match status" value="4"/>
</dbReference>
<evidence type="ECO:0000313" key="12">
    <source>
        <dbReference type="EMBL" id="CAK8676522.1"/>
    </source>
</evidence>
<feature type="zinc finger region" description="C3H1-type" evidence="8">
    <location>
        <begin position="265"/>
        <end position="293"/>
    </location>
</feature>
<feature type="zinc finger region" description="C3H1-type" evidence="8">
    <location>
        <begin position="64"/>
        <end position="93"/>
    </location>
</feature>
<keyword evidence="3" id="KW-0963">Cytoplasm</keyword>
<comment type="subcellular location">
    <subcellularLocation>
        <location evidence="1">Cytoplasm</location>
    </subcellularLocation>
</comment>
<dbReference type="SMART" id="SM00356">
    <property type="entry name" value="ZnF_C3H1"/>
    <property type="match status" value="4"/>
</dbReference>
<feature type="zinc finger region" description="C3H1-type" evidence="8">
    <location>
        <begin position="104"/>
        <end position="134"/>
    </location>
</feature>
<feature type="compositionally biased region" description="Polar residues" evidence="10">
    <location>
        <begin position="426"/>
        <end position="439"/>
    </location>
</feature>
<evidence type="ECO:0000313" key="13">
    <source>
        <dbReference type="Proteomes" id="UP001642483"/>
    </source>
</evidence>
<dbReference type="InterPro" id="IPR040594">
    <property type="entry name" value="UNK_Znf_1"/>
</dbReference>
<keyword evidence="9" id="KW-0175">Coiled coil</keyword>
<evidence type="ECO:0000256" key="6">
    <source>
        <dbReference type="ARBA" id="ARBA00022771"/>
    </source>
</evidence>
<proteinExistence type="inferred from homology"/>
<accession>A0ABP0FE33</accession>
<evidence type="ECO:0000256" key="2">
    <source>
        <dbReference type="ARBA" id="ARBA00008808"/>
    </source>
</evidence>
<sequence length="719" mass="80794">MATTPPQSEKPFHYTYLKEFRVNQCPLFLQHKCTQHRPFTCFHWHFSNQRRRRPLRKRDGTFNYSADVYCSKYDETTGICPDGDECPYIHRNTGDTERRYHLRYYKTGTCIHETDSRGNCVKNGPHCAFAHGAHDLRPPVYDIREQQGLESSSASSFDQIKPETVNLAEKIVNEDPKWQDANYVLANYKTEWCKRPPRLCRQGYACPQYHNTKDRRRNPKKFKYRSSPCPTVKQGDDWKDPSCCEKGDNCLFCHTRTEQQFHPEIYKSTKCHDMVQSGYCPRGPFCAFAHVEQEIRIVEDPAPASGLVGSFNQLTTDNNFGSFSEAVDHGKSISVETHHLDQSTLLNNHQAWTGLTNSLHDNSEILTRNASKSLPPCPSPISKPVMGSLGNGKSLGVTAYSKAPGSERSSVSDQASFGNSHGFGSIGSNTPWPGMTVTQTTNMIGSFSSTNSSPPNLLPKHFNSLNSDAPPFYPPDETVDSVVDNALKDVDDSYRQEKSDDKNMTVRMWSHSKSASHDSNMGSTLFPMSDPVNIPQDQMMRNTVHAGLSSVSPPLLGNAVNFPSAGSSLPGGRFPSMPHSSNFHIPGGQSGSLGSGMVSIVELERMQQKCKQWQDSWNQAKAACDAWKREATDANERARLSEERGKMAAERCHLLESKLTSADIAGDGDASCKFLHQHYEFDELKKFPVAKLKQLQTKYKADLEILEKLIWELLWQPQK</sequence>
<feature type="domain" description="C3H1-type" evidence="11">
    <location>
        <begin position="265"/>
        <end position="293"/>
    </location>
</feature>
<feature type="region of interest" description="Disordered" evidence="10">
    <location>
        <begin position="369"/>
        <end position="388"/>
    </location>
</feature>
<dbReference type="InterPro" id="IPR057296">
    <property type="entry name" value="UNK_Znf_5"/>
</dbReference>
<evidence type="ECO:0000256" key="5">
    <source>
        <dbReference type="ARBA" id="ARBA00022737"/>
    </source>
</evidence>
<keyword evidence="5" id="KW-0677">Repeat</keyword>
<keyword evidence="13" id="KW-1185">Reference proteome</keyword>
<dbReference type="Pfam" id="PF18384">
    <property type="entry name" value="zf_CCCH_5"/>
    <property type="match status" value="1"/>
</dbReference>
<feature type="coiled-coil region" evidence="9">
    <location>
        <begin position="603"/>
        <end position="644"/>
    </location>
</feature>
<dbReference type="Pfam" id="PF00642">
    <property type="entry name" value="zf-CCCH"/>
    <property type="match status" value="1"/>
</dbReference>
<evidence type="ECO:0000256" key="9">
    <source>
        <dbReference type="SAM" id="Coils"/>
    </source>
</evidence>
<feature type="domain" description="C3H1-type" evidence="11">
    <location>
        <begin position="64"/>
        <end position="93"/>
    </location>
</feature>
<dbReference type="InterPro" id="IPR045234">
    <property type="entry name" value="Unkempt-like"/>
</dbReference>
<evidence type="ECO:0000256" key="7">
    <source>
        <dbReference type="ARBA" id="ARBA00022833"/>
    </source>
</evidence>
<feature type="domain" description="C3H1-type" evidence="11">
    <location>
        <begin position="223"/>
        <end position="257"/>
    </location>
</feature>
<feature type="zinc finger region" description="C3H1-type" evidence="8">
    <location>
        <begin position="223"/>
        <end position="257"/>
    </location>
</feature>
<keyword evidence="7 8" id="KW-0862">Zinc</keyword>
<feature type="domain" description="C3H1-type" evidence="11">
    <location>
        <begin position="104"/>
        <end position="134"/>
    </location>
</feature>
<dbReference type="PANTHER" id="PTHR14493:SF50">
    <property type="entry name" value="RING FINGER PROTEIN UNKEMPT"/>
    <property type="match status" value="1"/>
</dbReference>
<organism evidence="12 13">
    <name type="scientific">Clavelina lepadiformis</name>
    <name type="common">Light-bulb sea squirt</name>
    <name type="synonym">Ascidia lepadiformis</name>
    <dbReference type="NCBI Taxonomy" id="159417"/>
    <lineage>
        <taxon>Eukaryota</taxon>
        <taxon>Metazoa</taxon>
        <taxon>Chordata</taxon>
        <taxon>Tunicata</taxon>
        <taxon>Ascidiacea</taxon>
        <taxon>Aplousobranchia</taxon>
        <taxon>Clavelinidae</taxon>
        <taxon>Clavelina</taxon>
    </lineage>
</organism>
<protein>
    <recommendedName>
        <fullName evidence="11">C3H1-type domain-containing protein</fullName>
    </recommendedName>
</protein>
<dbReference type="InterPro" id="IPR057295">
    <property type="entry name" value="UNK_Znf_4"/>
</dbReference>
<evidence type="ECO:0000256" key="8">
    <source>
        <dbReference type="PROSITE-ProRule" id="PRU00723"/>
    </source>
</evidence>
<name>A0ABP0FE33_CLALP</name>
<comment type="similarity">
    <text evidence="2">Belongs to the unkempt family.</text>
</comment>
<evidence type="ECO:0000256" key="4">
    <source>
        <dbReference type="ARBA" id="ARBA00022723"/>
    </source>
</evidence>
<evidence type="ECO:0000256" key="1">
    <source>
        <dbReference type="ARBA" id="ARBA00004496"/>
    </source>
</evidence>
<comment type="caution">
    <text evidence="12">The sequence shown here is derived from an EMBL/GenBank/DDBJ whole genome shotgun (WGS) entry which is preliminary data.</text>
</comment>
<dbReference type="InterPro" id="IPR036855">
    <property type="entry name" value="Znf_CCCH_sf"/>
</dbReference>
<dbReference type="PANTHER" id="PTHR14493">
    <property type="entry name" value="UNKEMPT FAMILY MEMBER"/>
    <property type="match status" value="1"/>
</dbReference>
<feature type="region of interest" description="Disordered" evidence="10">
    <location>
        <begin position="458"/>
        <end position="477"/>
    </location>
</feature>
<evidence type="ECO:0000256" key="10">
    <source>
        <dbReference type="SAM" id="MobiDB-lite"/>
    </source>
</evidence>
<dbReference type="EMBL" id="CAWYQH010000035">
    <property type="protein sequence ID" value="CAK8676522.1"/>
    <property type="molecule type" value="Genomic_DNA"/>
</dbReference>
<dbReference type="Pfam" id="PF23035">
    <property type="entry name" value="zf-CCCH_UNK-like_4th"/>
    <property type="match status" value="1"/>
</dbReference>
<dbReference type="Proteomes" id="UP001642483">
    <property type="component" value="Unassembled WGS sequence"/>
</dbReference>